<gene>
    <name evidence="2" type="ORF">ABS361_10640</name>
</gene>
<keyword evidence="2" id="KW-0378">Hydrolase</keyword>
<dbReference type="PANTHER" id="PTHR43194">
    <property type="entry name" value="HYDROLASE ALPHA/BETA FOLD FAMILY"/>
    <property type="match status" value="1"/>
</dbReference>
<dbReference type="RefSeq" id="WP_407051715.1">
    <property type="nucleotide sequence ID" value="NZ_CP158568.1"/>
</dbReference>
<reference evidence="2" key="1">
    <citation type="submission" date="2024-06" db="EMBL/GenBank/DDBJ databases">
        <title>Methylostella associata gen. nov., sp. nov., a novel Ancalomicrobiaceae-affiliated facultatively methylotrophic bacteria that feed on methanotrophs of the genus Methylococcus.</title>
        <authorList>
            <person name="Saltykova V."/>
            <person name="Danilova O.V."/>
            <person name="Oshkin I.Y."/>
            <person name="Belova S.E."/>
            <person name="Pimenov N.V."/>
            <person name="Dedysh S.N."/>
        </authorList>
    </citation>
    <scope>NUCLEOTIDE SEQUENCE</scope>
    <source>
        <strain evidence="2">S20</strain>
    </source>
</reference>
<name>A0AAU7XEV5_9HYPH</name>
<protein>
    <submittedName>
        <fullName evidence="2">Alpha/beta hydrolase</fullName>
    </submittedName>
</protein>
<evidence type="ECO:0000313" key="2">
    <source>
        <dbReference type="EMBL" id="XBY46622.1"/>
    </source>
</evidence>
<dbReference type="AlphaFoldDB" id="A0AAU7XEV5"/>
<dbReference type="KEGG" id="mflg:ABS361_10640"/>
<dbReference type="Pfam" id="PF12697">
    <property type="entry name" value="Abhydrolase_6"/>
    <property type="match status" value="1"/>
</dbReference>
<dbReference type="InterPro" id="IPR050228">
    <property type="entry name" value="Carboxylesterase_BioH"/>
</dbReference>
<dbReference type="PANTHER" id="PTHR43194:SF2">
    <property type="entry name" value="PEROXISOMAL MEMBRANE PROTEIN LPX1"/>
    <property type="match status" value="1"/>
</dbReference>
<dbReference type="InterPro" id="IPR029058">
    <property type="entry name" value="AB_hydrolase_fold"/>
</dbReference>
<dbReference type="InterPro" id="IPR000073">
    <property type="entry name" value="AB_hydrolase_1"/>
</dbReference>
<proteinExistence type="predicted"/>
<evidence type="ECO:0000259" key="1">
    <source>
        <dbReference type="Pfam" id="PF12697"/>
    </source>
</evidence>
<organism evidence="2">
    <name type="scientific">Methyloraptor flagellatus</name>
    <dbReference type="NCBI Taxonomy" id="3162530"/>
    <lineage>
        <taxon>Bacteria</taxon>
        <taxon>Pseudomonadati</taxon>
        <taxon>Pseudomonadota</taxon>
        <taxon>Alphaproteobacteria</taxon>
        <taxon>Hyphomicrobiales</taxon>
        <taxon>Ancalomicrobiaceae</taxon>
        <taxon>Methyloraptor</taxon>
    </lineage>
</organism>
<dbReference type="GO" id="GO:0016787">
    <property type="term" value="F:hydrolase activity"/>
    <property type="evidence" value="ECO:0007669"/>
    <property type="project" value="UniProtKB-KW"/>
</dbReference>
<dbReference type="SUPFAM" id="SSF53474">
    <property type="entry name" value="alpha/beta-Hydrolases"/>
    <property type="match status" value="1"/>
</dbReference>
<sequence length="310" mass="32268">MGTPFVPFTYDGADGVRLAGRLYRPTEGTGAGDGGRGVAVPLVCLPGLTRNVRDFEPVAAHVATAGRTVVAFDLRGRGRSAPADAATYTPAHEAGDVIRGLTALGLARVALLGTSRGGLVGMLIPAFAPGLLAGLILNDIGPEIELAGLLRLRDEFTGRAATDDAATPLPLDWERATALVARRFASIYPRLDAPGFARLARRLLKDVDGRPAPDFDPAITAGLAALTPETRLPNLWAQFDALRAIPVLAIRGGLSDLLSEHVVAMMAARHPDFVEFTVADEGHAPLLEDAASLAAISALLARVDAAGAAR</sequence>
<feature type="domain" description="AB hydrolase-1" evidence="1">
    <location>
        <begin position="42"/>
        <end position="295"/>
    </location>
</feature>
<accession>A0AAU7XEV5</accession>
<dbReference type="Gene3D" id="3.40.50.1820">
    <property type="entry name" value="alpha/beta hydrolase"/>
    <property type="match status" value="1"/>
</dbReference>
<dbReference type="EMBL" id="CP158568">
    <property type="protein sequence ID" value="XBY46622.1"/>
    <property type="molecule type" value="Genomic_DNA"/>
</dbReference>